<dbReference type="EMBL" id="VUOB01000041">
    <property type="protein sequence ID" value="KAA2258569.1"/>
    <property type="molecule type" value="Genomic_DNA"/>
</dbReference>
<sequence length="280" mass="31212">MYREGAPVAISNAQRIELGIFLRQYRDRIGLAQDAVEAELGWHAGKVSRVELGKRTVVKTEIDRLVLLYELNQDEADLVRRLGAEARKRDVSSRVADWAQTYVAIERSATEIQYYDAELVPGAMQVASYARAVLAVSHHPDPDPIIGDRLKRQELLTRDNGPQVSIVLGEAALHRRIGGAEVLREQLEHLLAMSRLANVSIRVLDFEAGAHPALGVGFTFVRLGGQQVSRVYLEGLSDGTYLHLPADTLVYRQVFNQLWAAALGDRQSATILRRRIADLE</sequence>
<dbReference type="InterPro" id="IPR001387">
    <property type="entry name" value="Cro/C1-type_HTH"/>
</dbReference>
<accession>A0A5B2X649</accession>
<reference evidence="2 3" key="1">
    <citation type="submission" date="2019-09" db="EMBL/GenBank/DDBJ databases">
        <title>Goodfellowia gen. nov., a new genus of the Pseudonocardineae related to Actinoalloteichus, containing Goodfellowia coeruleoviolacea gen. nov., comb. nov. gen. nov., comb. nov.</title>
        <authorList>
            <person name="Labeda D."/>
        </authorList>
    </citation>
    <scope>NUCLEOTIDE SEQUENCE [LARGE SCALE GENOMIC DNA]</scope>
    <source>
        <strain evidence="2 3">AN110305</strain>
    </source>
</reference>
<keyword evidence="3" id="KW-1185">Reference proteome</keyword>
<gene>
    <name evidence="2" type="ORF">F0L68_22190</name>
</gene>
<evidence type="ECO:0000313" key="3">
    <source>
        <dbReference type="Proteomes" id="UP000323454"/>
    </source>
</evidence>
<dbReference type="SUPFAM" id="SSF47413">
    <property type="entry name" value="lambda repressor-like DNA-binding domains"/>
    <property type="match status" value="1"/>
</dbReference>
<dbReference type="GO" id="GO:0003677">
    <property type="term" value="F:DNA binding"/>
    <property type="evidence" value="ECO:0007669"/>
    <property type="project" value="InterPro"/>
</dbReference>
<evidence type="ECO:0000313" key="2">
    <source>
        <dbReference type="EMBL" id="KAA2258569.1"/>
    </source>
</evidence>
<dbReference type="AlphaFoldDB" id="A0A5B2X649"/>
<comment type="caution">
    <text evidence="2">The sequence shown here is derived from an EMBL/GenBank/DDBJ whole genome shotgun (WGS) entry which is preliminary data.</text>
</comment>
<dbReference type="Proteomes" id="UP000323454">
    <property type="component" value="Unassembled WGS sequence"/>
</dbReference>
<evidence type="ECO:0000259" key="1">
    <source>
        <dbReference type="Pfam" id="PF19054"/>
    </source>
</evidence>
<reference evidence="2 3" key="2">
    <citation type="submission" date="2019-09" db="EMBL/GenBank/DDBJ databases">
        <authorList>
            <person name="Jin C."/>
        </authorList>
    </citation>
    <scope>NUCLEOTIDE SEQUENCE [LARGE SCALE GENOMIC DNA]</scope>
    <source>
        <strain evidence="2 3">AN110305</strain>
    </source>
</reference>
<name>A0A5B2X649_9PSEU</name>
<dbReference type="OrthoDB" id="4285266at2"/>
<protein>
    <submittedName>
        <fullName evidence="2">Helix-turn-helix domain-containing protein</fullName>
    </submittedName>
</protein>
<dbReference type="Pfam" id="PF19054">
    <property type="entry name" value="DUF5753"/>
    <property type="match status" value="1"/>
</dbReference>
<dbReference type="Pfam" id="PF13560">
    <property type="entry name" value="HTH_31"/>
    <property type="match status" value="1"/>
</dbReference>
<proteinExistence type="predicted"/>
<dbReference type="InterPro" id="IPR043917">
    <property type="entry name" value="DUF5753"/>
</dbReference>
<feature type="domain" description="DUF5753" evidence="1">
    <location>
        <begin position="100"/>
        <end position="274"/>
    </location>
</feature>
<dbReference type="CDD" id="cd00093">
    <property type="entry name" value="HTH_XRE"/>
    <property type="match status" value="1"/>
</dbReference>
<organism evidence="2 3">
    <name type="scientific">Solihabitans fulvus</name>
    <dbReference type="NCBI Taxonomy" id="1892852"/>
    <lineage>
        <taxon>Bacteria</taxon>
        <taxon>Bacillati</taxon>
        <taxon>Actinomycetota</taxon>
        <taxon>Actinomycetes</taxon>
        <taxon>Pseudonocardiales</taxon>
        <taxon>Pseudonocardiaceae</taxon>
        <taxon>Solihabitans</taxon>
    </lineage>
</organism>
<dbReference type="InterPro" id="IPR010982">
    <property type="entry name" value="Lambda_DNA-bd_dom_sf"/>
</dbReference>